<keyword evidence="3" id="KW-1185">Reference proteome</keyword>
<evidence type="ECO:0008006" key="4">
    <source>
        <dbReference type="Google" id="ProtNLM"/>
    </source>
</evidence>
<dbReference type="Proteomes" id="UP000321903">
    <property type="component" value="Unassembled WGS sequence"/>
</dbReference>
<dbReference type="EMBL" id="VORZ01000001">
    <property type="protein sequence ID" value="TXD97570.1"/>
    <property type="molecule type" value="Genomic_DNA"/>
</dbReference>
<protein>
    <recommendedName>
        <fullName evidence="4">Lipoprotein</fullName>
    </recommendedName>
</protein>
<feature type="chain" id="PRO_5022760357" description="Lipoprotein" evidence="1">
    <location>
        <begin position="21"/>
        <end position="149"/>
    </location>
</feature>
<feature type="signal peptide" evidence="1">
    <location>
        <begin position="1"/>
        <end position="20"/>
    </location>
</feature>
<dbReference type="OrthoDB" id="9852962at2"/>
<proteinExistence type="predicted"/>
<accession>A0A5C7A4K8</accession>
<reference evidence="2 3" key="1">
    <citation type="submission" date="2019-08" db="EMBL/GenBank/DDBJ databases">
        <title>Genome sequence of Psychrobacter frigidicola ACAM304 (type strain).</title>
        <authorList>
            <person name="Bowman J.P."/>
        </authorList>
    </citation>
    <scope>NUCLEOTIDE SEQUENCE [LARGE SCALE GENOMIC DNA]</scope>
    <source>
        <strain evidence="2 3">ACAM 304</strain>
    </source>
</reference>
<dbReference type="RefSeq" id="WP_147221192.1">
    <property type="nucleotide sequence ID" value="NZ_CAJGYY010000001.1"/>
</dbReference>
<evidence type="ECO:0000313" key="2">
    <source>
        <dbReference type="EMBL" id="TXD97570.1"/>
    </source>
</evidence>
<dbReference type="AlphaFoldDB" id="A0A5C7A4K8"/>
<evidence type="ECO:0000313" key="3">
    <source>
        <dbReference type="Proteomes" id="UP000321903"/>
    </source>
</evidence>
<organism evidence="2 3">
    <name type="scientific">Psychrobacter frigidicola</name>
    <dbReference type="NCBI Taxonomy" id="45611"/>
    <lineage>
        <taxon>Bacteria</taxon>
        <taxon>Pseudomonadati</taxon>
        <taxon>Pseudomonadota</taxon>
        <taxon>Gammaproteobacteria</taxon>
        <taxon>Moraxellales</taxon>
        <taxon>Moraxellaceae</taxon>
        <taxon>Psychrobacter</taxon>
    </lineage>
</organism>
<evidence type="ECO:0000256" key="1">
    <source>
        <dbReference type="SAM" id="SignalP"/>
    </source>
</evidence>
<sequence>MKKIIVITLISYCLTGCALATNLKDDASSFDYDQEGLDLPSGMFTYYKESKYPQPAIAYFAIGKFVLNNRCLLFQLDNKLYTPIFPAKYTKYKEGDTQIILEGKKIIIGETLEISAVPIERKYVGTFITKGQPQCLTENLISIERWNSN</sequence>
<name>A0A5C7A4K8_9GAMM</name>
<gene>
    <name evidence="2" type="ORF">ES754_00860</name>
</gene>
<keyword evidence="1" id="KW-0732">Signal</keyword>
<comment type="caution">
    <text evidence="2">The sequence shown here is derived from an EMBL/GenBank/DDBJ whole genome shotgun (WGS) entry which is preliminary data.</text>
</comment>